<evidence type="ECO:0000313" key="1">
    <source>
        <dbReference type="EMBL" id="TVY76064.1"/>
    </source>
</evidence>
<organism evidence="1 2">
    <name type="scientific">Lachnellula suecica</name>
    <dbReference type="NCBI Taxonomy" id="602035"/>
    <lineage>
        <taxon>Eukaryota</taxon>
        <taxon>Fungi</taxon>
        <taxon>Dikarya</taxon>
        <taxon>Ascomycota</taxon>
        <taxon>Pezizomycotina</taxon>
        <taxon>Leotiomycetes</taxon>
        <taxon>Helotiales</taxon>
        <taxon>Lachnaceae</taxon>
        <taxon>Lachnellula</taxon>
    </lineage>
</organism>
<dbReference type="Proteomes" id="UP000469558">
    <property type="component" value="Unassembled WGS sequence"/>
</dbReference>
<dbReference type="OrthoDB" id="5307922at2759"/>
<protein>
    <submittedName>
        <fullName evidence="1">Serum paraoxonase/arylesterase</fullName>
    </submittedName>
</protein>
<reference evidence="1 2" key="1">
    <citation type="submission" date="2018-05" db="EMBL/GenBank/DDBJ databases">
        <title>Genome sequencing and assembly of the regulated plant pathogen Lachnellula willkommii and related sister species for the development of diagnostic species identification markers.</title>
        <authorList>
            <person name="Giroux E."/>
            <person name="Bilodeau G."/>
        </authorList>
    </citation>
    <scope>NUCLEOTIDE SEQUENCE [LARGE SCALE GENOMIC DNA]</scope>
    <source>
        <strain evidence="1 2">CBS 268.59</strain>
    </source>
</reference>
<dbReference type="InterPro" id="IPR011042">
    <property type="entry name" value="6-blade_b-propeller_TolB-like"/>
</dbReference>
<name>A0A8T9C200_9HELO</name>
<sequence>MANLLSKAAIAGVVFVGVFYQFIFKDLYYGVLGHGRKVNSIKDYNHVSCQKVDELGLEGCEDMWLHEKTGYLYLACSDSRSRVQWLPALTNRGSIDHNNATGRSLVDRIAVIDTRGPGRLASRIQWLRTENFSGVNGDGTLSLHGLDIRPDKHTDTLRILLVNHRPSVDPVTGELLDNVKVGANSTIEQFQTKAGSDTMRHVRTYANDVIHTPNRVAWVNDHAFVFTNDHSGKVGTRRALDSILGGGSVGYCSRNSCNIAYSSGFAFPNGLARGRDGLIYVPNSGKTEVAVFSLTENHLLEKVHTIKTVLPIDNLSVDGNGDIYAASFPKLHVFDEATHDPFNINPPSAVYKISRAGKGYTGTSRKAHVEKWDDGEYVLEKIIEDDGSVLPGSTVAVHDSETGRIFLGGAFSPFITICETK</sequence>
<dbReference type="InterPro" id="IPR051288">
    <property type="entry name" value="Serum_paraoxonase/arylesterase"/>
</dbReference>
<keyword evidence="2" id="KW-1185">Reference proteome</keyword>
<dbReference type="Gene3D" id="2.120.10.30">
    <property type="entry name" value="TolB, C-terminal domain"/>
    <property type="match status" value="1"/>
</dbReference>
<dbReference type="PANTHER" id="PTHR11799">
    <property type="entry name" value="PARAOXONASE"/>
    <property type="match status" value="1"/>
</dbReference>
<accession>A0A8T9C200</accession>
<dbReference type="SUPFAM" id="SSF63829">
    <property type="entry name" value="Calcium-dependent phosphotriesterase"/>
    <property type="match status" value="1"/>
</dbReference>
<dbReference type="PANTHER" id="PTHR11799:SF12">
    <property type="entry name" value="PARAOXONASE-RELATED"/>
    <property type="match status" value="1"/>
</dbReference>
<evidence type="ECO:0000313" key="2">
    <source>
        <dbReference type="Proteomes" id="UP000469558"/>
    </source>
</evidence>
<dbReference type="AlphaFoldDB" id="A0A8T9C200"/>
<gene>
    <name evidence="1" type="primary">Pon1</name>
    <name evidence="1" type="ORF">LSUE1_G004941</name>
</gene>
<comment type="caution">
    <text evidence="1">The sequence shown here is derived from an EMBL/GenBank/DDBJ whole genome shotgun (WGS) entry which is preliminary data.</text>
</comment>
<dbReference type="EMBL" id="QGMK01000873">
    <property type="protein sequence ID" value="TVY76064.1"/>
    <property type="molecule type" value="Genomic_DNA"/>
</dbReference>
<proteinExistence type="predicted"/>